<feature type="region of interest" description="Disordered" evidence="1">
    <location>
        <begin position="200"/>
        <end position="235"/>
    </location>
</feature>
<accession>A0A5J9SNG6</accession>
<gene>
    <name evidence="2" type="ORF">EJB05_54049</name>
</gene>
<dbReference type="Gramene" id="TVU00523">
    <property type="protein sequence ID" value="TVU00523"/>
    <property type="gene ID" value="EJB05_54049"/>
</dbReference>
<evidence type="ECO:0000313" key="3">
    <source>
        <dbReference type="Proteomes" id="UP000324897"/>
    </source>
</evidence>
<reference evidence="2 3" key="1">
    <citation type="journal article" date="2019" name="Sci. Rep.">
        <title>A high-quality genome of Eragrostis curvula grass provides insights into Poaceae evolution and supports new strategies to enhance forage quality.</title>
        <authorList>
            <person name="Carballo J."/>
            <person name="Santos B.A.C.M."/>
            <person name="Zappacosta D."/>
            <person name="Garbus I."/>
            <person name="Selva J.P."/>
            <person name="Gallo C.A."/>
            <person name="Diaz A."/>
            <person name="Albertini E."/>
            <person name="Caccamo M."/>
            <person name="Echenique V."/>
        </authorList>
    </citation>
    <scope>NUCLEOTIDE SEQUENCE [LARGE SCALE GENOMIC DNA]</scope>
    <source>
        <strain evidence="3">cv. Victoria</strain>
        <tissue evidence="2">Leaf</tissue>
    </source>
</reference>
<evidence type="ECO:0000313" key="2">
    <source>
        <dbReference type="EMBL" id="TVU00523.1"/>
    </source>
</evidence>
<keyword evidence="3" id="KW-1185">Reference proteome</keyword>
<feature type="region of interest" description="Disordered" evidence="1">
    <location>
        <begin position="1"/>
        <end position="55"/>
    </location>
</feature>
<dbReference type="EMBL" id="RWGY01000574">
    <property type="protein sequence ID" value="TVU00523.1"/>
    <property type="molecule type" value="Genomic_DNA"/>
</dbReference>
<feature type="non-terminal residue" evidence="2">
    <location>
        <position position="1"/>
    </location>
</feature>
<evidence type="ECO:0000256" key="1">
    <source>
        <dbReference type="SAM" id="MobiDB-lite"/>
    </source>
</evidence>
<comment type="caution">
    <text evidence="2">The sequence shown here is derived from an EMBL/GenBank/DDBJ whole genome shotgun (WGS) entry which is preliminary data.</text>
</comment>
<feature type="compositionally biased region" description="Low complexity" evidence="1">
    <location>
        <begin position="11"/>
        <end position="25"/>
    </location>
</feature>
<organism evidence="2 3">
    <name type="scientific">Eragrostis curvula</name>
    <name type="common">weeping love grass</name>
    <dbReference type="NCBI Taxonomy" id="38414"/>
    <lineage>
        <taxon>Eukaryota</taxon>
        <taxon>Viridiplantae</taxon>
        <taxon>Streptophyta</taxon>
        <taxon>Embryophyta</taxon>
        <taxon>Tracheophyta</taxon>
        <taxon>Spermatophyta</taxon>
        <taxon>Magnoliopsida</taxon>
        <taxon>Liliopsida</taxon>
        <taxon>Poales</taxon>
        <taxon>Poaceae</taxon>
        <taxon>PACMAD clade</taxon>
        <taxon>Chloridoideae</taxon>
        <taxon>Eragrostideae</taxon>
        <taxon>Eragrostidinae</taxon>
        <taxon>Eragrostis</taxon>
    </lineage>
</organism>
<name>A0A5J9SNG6_9POAL</name>
<protein>
    <submittedName>
        <fullName evidence="2">Uncharacterized protein</fullName>
    </submittedName>
</protein>
<sequence length="367" mass="39123">MVREDDGAGAAGDAENRAGGAAAPNGTGGTGGSAVVRQGSNGVRQGTGGVRSSAVEAGDEVVLGAGNGAAARSGSHIDEANSSFTGRNASQPQMIINFRVPGYTAYVDDGCRVEFENIDHIVELNETDGYTMCNFVADLSNKTKWGTCQDPVFWYWDFEKIGLQIVVTNDDLSMGSFGCPNPDGDLGPFHGGNLARSSAPHAIPGHHLMRGGPKFPRGNSHVPCRSPGRKKTPPQSFLSFPVVSLVSRAPTPLRSRSLLIQRLRPQIVRPLHVDLIPRDSGLQFHSIFANSSVSYPPFPGASPPQRALVLVVAMEEARGECRMVHHPWIFSPLTPKWHNGLSTLVDGDDIDAGKIPIVIIIHGKFPP</sequence>
<proteinExistence type="predicted"/>
<dbReference type="Proteomes" id="UP000324897">
    <property type="component" value="Unassembled WGS sequence"/>
</dbReference>
<dbReference type="AlphaFoldDB" id="A0A5J9SNG6"/>